<comment type="similarity">
    <text evidence="2 13">Belongs to the DNA repair enzymes AP/ExoA family.</text>
</comment>
<organism evidence="16">
    <name type="scientific">Lotharella globosa</name>
    <dbReference type="NCBI Taxonomy" id="91324"/>
    <lineage>
        <taxon>Eukaryota</taxon>
        <taxon>Sar</taxon>
        <taxon>Rhizaria</taxon>
        <taxon>Cercozoa</taxon>
        <taxon>Chlorarachniophyceae</taxon>
        <taxon>Lotharella</taxon>
    </lineage>
</organism>
<feature type="site" description="Transition state stabilizer" evidence="11">
    <location>
        <position position="210"/>
    </location>
</feature>
<dbReference type="PANTHER" id="PTHR22748:SF4">
    <property type="entry name" value="DNA-(APURINIC OR APYRIMIDINIC SITE) ENDONUCLEASE 2"/>
    <property type="match status" value="1"/>
</dbReference>
<keyword evidence="10" id="KW-0464">Manganese</keyword>
<evidence type="ECO:0000256" key="14">
    <source>
        <dbReference type="SAM" id="MobiDB-lite"/>
    </source>
</evidence>
<dbReference type="PANTHER" id="PTHR22748">
    <property type="entry name" value="AP ENDONUCLEASE"/>
    <property type="match status" value="1"/>
</dbReference>
<evidence type="ECO:0000256" key="12">
    <source>
        <dbReference type="PROSITE-ProRule" id="PRU01343"/>
    </source>
</evidence>
<accession>A0A7S3ZCJ3</accession>
<evidence type="ECO:0000313" key="16">
    <source>
        <dbReference type="EMBL" id="CAE0679053.1"/>
    </source>
</evidence>
<dbReference type="AlphaFoldDB" id="A0A7S3ZCJ3"/>
<keyword evidence="7 10" id="KW-0460">Magnesium</keyword>
<dbReference type="InterPro" id="IPR010666">
    <property type="entry name" value="Znf_GRF"/>
</dbReference>
<keyword evidence="8" id="KW-0539">Nucleus</keyword>
<feature type="binding site" evidence="10">
    <location>
        <position position="302"/>
    </location>
    <ligand>
        <name>Mg(2+)</name>
        <dbReference type="ChEBI" id="CHEBI:18420"/>
        <label>1</label>
    </ligand>
</feature>
<keyword evidence="13" id="KW-0234">DNA repair</keyword>
<dbReference type="PROSITE" id="PS01358">
    <property type="entry name" value="ZF_RANBP2_1"/>
    <property type="match status" value="1"/>
</dbReference>
<dbReference type="GO" id="GO:0005634">
    <property type="term" value="C:nucleus"/>
    <property type="evidence" value="ECO:0007669"/>
    <property type="project" value="TreeGrafter"/>
</dbReference>
<evidence type="ECO:0000256" key="10">
    <source>
        <dbReference type="PIRSR" id="PIRSR604808-2"/>
    </source>
</evidence>
<evidence type="ECO:0000256" key="5">
    <source>
        <dbReference type="ARBA" id="ARBA00022801"/>
    </source>
</evidence>
<dbReference type="EC" id="3.1.-.-" evidence="13"/>
<evidence type="ECO:0000256" key="3">
    <source>
        <dbReference type="ARBA" id="ARBA00022723"/>
    </source>
</evidence>
<evidence type="ECO:0000256" key="1">
    <source>
        <dbReference type="ARBA" id="ARBA00001936"/>
    </source>
</evidence>
<feature type="binding site" evidence="10">
    <location>
        <position position="301"/>
    </location>
    <ligand>
        <name>Mg(2+)</name>
        <dbReference type="ChEBI" id="CHEBI:18420"/>
        <label>1</label>
    </ligand>
</feature>
<evidence type="ECO:0000256" key="4">
    <source>
        <dbReference type="ARBA" id="ARBA00022771"/>
    </source>
</evidence>
<dbReference type="GO" id="GO:0003906">
    <property type="term" value="F:DNA-(apurinic or apyrimidinic site) endonuclease activity"/>
    <property type="evidence" value="ECO:0007669"/>
    <property type="project" value="TreeGrafter"/>
</dbReference>
<dbReference type="InterPro" id="IPR001876">
    <property type="entry name" value="Znf_RanBP2"/>
</dbReference>
<protein>
    <recommendedName>
        <fullName evidence="13">DNA-(apurinic or apyrimidinic site) endonuclease</fullName>
        <ecNumber evidence="13">3.1.-.-</ecNumber>
    </recommendedName>
</protein>
<feature type="domain" description="GRF-type" evidence="15">
    <location>
        <begin position="480"/>
        <end position="529"/>
    </location>
</feature>
<comment type="cofactor">
    <cofactor evidence="1">
        <name>Mn(2+)</name>
        <dbReference type="ChEBI" id="CHEBI:29035"/>
    </cofactor>
</comment>
<reference evidence="16" key="1">
    <citation type="submission" date="2021-01" db="EMBL/GenBank/DDBJ databases">
        <authorList>
            <person name="Corre E."/>
            <person name="Pelletier E."/>
            <person name="Niang G."/>
            <person name="Scheremetjew M."/>
            <person name="Finn R."/>
            <person name="Kale V."/>
            <person name="Holt S."/>
            <person name="Cochrane G."/>
            <person name="Meng A."/>
            <person name="Brown T."/>
            <person name="Cohen L."/>
        </authorList>
    </citation>
    <scope>NUCLEOTIDE SEQUENCE</scope>
    <source>
        <strain evidence="16">CCCM811</strain>
    </source>
</reference>
<dbReference type="Pfam" id="PF06839">
    <property type="entry name" value="Zn_ribbon_GRF"/>
    <property type="match status" value="1"/>
</dbReference>
<dbReference type="GO" id="GO:0003677">
    <property type="term" value="F:DNA binding"/>
    <property type="evidence" value="ECO:0007669"/>
    <property type="project" value="InterPro"/>
</dbReference>
<keyword evidence="5" id="KW-0378">Hydrolase</keyword>
<keyword evidence="13" id="KW-0227">DNA damage</keyword>
<dbReference type="Gene3D" id="4.10.1060.10">
    <property type="entry name" value="Zinc finger, RanBP2-type"/>
    <property type="match status" value="1"/>
</dbReference>
<dbReference type="GO" id="GO:0008081">
    <property type="term" value="F:phosphoric diester hydrolase activity"/>
    <property type="evidence" value="ECO:0007669"/>
    <property type="project" value="TreeGrafter"/>
</dbReference>
<feature type="binding site" evidence="10">
    <location>
        <position position="13"/>
    </location>
    <ligand>
        <name>Mg(2+)</name>
        <dbReference type="ChEBI" id="CHEBI:18420"/>
        <label>1</label>
    </ligand>
</feature>
<dbReference type="EMBL" id="HBIV01043928">
    <property type="protein sequence ID" value="CAE0679053.1"/>
    <property type="molecule type" value="Transcribed_RNA"/>
</dbReference>
<feature type="binding site" evidence="10">
    <location>
        <position position="208"/>
    </location>
    <ligand>
        <name>Mg(2+)</name>
        <dbReference type="ChEBI" id="CHEBI:18420"/>
        <label>1</label>
    </ligand>
</feature>
<evidence type="ECO:0000256" key="11">
    <source>
        <dbReference type="PIRSR" id="PIRSR604808-3"/>
    </source>
</evidence>
<evidence type="ECO:0000256" key="7">
    <source>
        <dbReference type="ARBA" id="ARBA00022842"/>
    </source>
</evidence>
<feature type="active site" description="Proton donor/acceptor" evidence="9">
    <location>
        <position position="208"/>
    </location>
</feature>
<feature type="compositionally biased region" description="Polar residues" evidence="14">
    <location>
        <begin position="420"/>
        <end position="443"/>
    </location>
</feature>
<dbReference type="Gene3D" id="3.60.10.10">
    <property type="entry name" value="Endonuclease/exonuclease/phosphatase"/>
    <property type="match status" value="1"/>
</dbReference>
<feature type="binding site" evidence="10">
    <location>
        <position position="51"/>
    </location>
    <ligand>
        <name>Mg(2+)</name>
        <dbReference type="ChEBI" id="CHEBI:18420"/>
        <label>1</label>
    </ligand>
</feature>
<name>A0A7S3ZCJ3_9EUKA</name>
<feature type="region of interest" description="Disordered" evidence="14">
    <location>
        <begin position="420"/>
        <end position="471"/>
    </location>
</feature>
<dbReference type="InterPro" id="IPR020848">
    <property type="entry name" value="AP_endonuclease_F1_CS"/>
</dbReference>
<feature type="site" description="Important for catalytic activity" evidence="11">
    <location>
        <position position="275"/>
    </location>
</feature>
<dbReference type="PROSITE" id="PS51435">
    <property type="entry name" value="AP_NUCLEASE_F1_4"/>
    <property type="match status" value="1"/>
</dbReference>
<dbReference type="NCBIfam" id="TIGR00633">
    <property type="entry name" value="xth"/>
    <property type="match status" value="1"/>
</dbReference>
<dbReference type="InterPro" id="IPR036691">
    <property type="entry name" value="Endo/exonu/phosph_ase_sf"/>
</dbReference>
<comment type="cofactor">
    <cofactor evidence="10 13">
        <name>Mg(2+)</name>
        <dbReference type="ChEBI" id="CHEBI:18420"/>
    </cofactor>
    <cofactor evidence="10 13">
        <name>Mn(2+)</name>
        <dbReference type="ChEBI" id="CHEBI:29035"/>
    </cofactor>
    <text evidence="10 13">Probably binds two magnesium or manganese ions per subunit.</text>
</comment>
<evidence type="ECO:0000256" key="2">
    <source>
        <dbReference type="ARBA" id="ARBA00007092"/>
    </source>
</evidence>
<dbReference type="SMART" id="SM00547">
    <property type="entry name" value="ZnF_RBZ"/>
    <property type="match status" value="1"/>
</dbReference>
<dbReference type="GO" id="GO:0008270">
    <property type="term" value="F:zinc ion binding"/>
    <property type="evidence" value="ECO:0007669"/>
    <property type="project" value="UniProtKB-KW"/>
</dbReference>
<feature type="binding site" evidence="10">
    <location>
        <position position="210"/>
    </location>
    <ligand>
        <name>Mg(2+)</name>
        <dbReference type="ChEBI" id="CHEBI:18420"/>
        <label>2</label>
    </ligand>
</feature>
<sequence>MEAKRHKRILSWNVNGLRAVLKRHRLKDVAELLAYLGELDDCKLHIICFQETKLIPQELSEALLAYSKGFRSYFSMCSTRHRSMGYSGVVTYSLTPPIAAEEGVTGVLVSKNEDGKKRLIGGKFSEAAFEGWTQAEMREVDSEGRCVITDHGAFIVFNLYNPAITVDPEEDREKYEKRIEFKGKFLEAVRIRTNAVRKAGREVILLGDLNVSISKMDTARNAIDPKNPSRRWLYGLMSDADLVDTYRYFHPRRRQYTHWSQITGARANNFGSRIDMILGSSGMVRRFSYDAGIKDKIQGSDHCPVYLDVVEDAIAKQENDNPPECRYSVRFAGQKRIHSFFRSSSSSQPTSDRGNSKEQPKAPQCQVSSILEWTCSVCTYINKKSSFCCEVCTQPNRKRPNTRKERQASLDGFVRISRVSTSSGPAGSAIHSTPGSSAHTTSEADTDRDEEKKRPPRSNTEARNSWRRMLSGKGPPAPKCYVHRLECLLRTVLKKGPNRGKKFYVCRLPDGAAGQKGARCDFFCWATVTGKPILENLNLPKPAISS</sequence>
<dbReference type="Pfam" id="PF03372">
    <property type="entry name" value="Exo_endo_phos"/>
    <property type="match status" value="1"/>
</dbReference>
<feature type="active site" description="Proton acceptor" evidence="9">
    <location>
        <position position="302"/>
    </location>
</feature>
<keyword evidence="6" id="KW-0862">Zinc</keyword>
<evidence type="ECO:0000256" key="8">
    <source>
        <dbReference type="ARBA" id="ARBA00023242"/>
    </source>
</evidence>
<proteinExistence type="inferred from homology"/>
<dbReference type="PROSITE" id="PS51999">
    <property type="entry name" value="ZF_GRF"/>
    <property type="match status" value="1"/>
</dbReference>
<keyword evidence="3 10" id="KW-0479">Metal-binding</keyword>
<evidence type="ECO:0000256" key="9">
    <source>
        <dbReference type="PIRSR" id="PIRSR604808-1"/>
    </source>
</evidence>
<evidence type="ECO:0000256" key="6">
    <source>
        <dbReference type="ARBA" id="ARBA00022833"/>
    </source>
</evidence>
<feature type="active site" evidence="9">
    <location>
        <position position="160"/>
    </location>
</feature>
<dbReference type="PROSITE" id="PS00728">
    <property type="entry name" value="AP_NUCLEASE_F1_3"/>
    <property type="match status" value="1"/>
</dbReference>
<dbReference type="InterPro" id="IPR004808">
    <property type="entry name" value="AP_endonuc_1"/>
</dbReference>
<dbReference type="SUPFAM" id="SSF56219">
    <property type="entry name" value="DNase I-like"/>
    <property type="match status" value="1"/>
</dbReference>
<feature type="region of interest" description="Disordered" evidence="14">
    <location>
        <begin position="341"/>
        <end position="363"/>
    </location>
</feature>
<dbReference type="GO" id="GO:0008311">
    <property type="term" value="F:double-stranded DNA 3'-5' DNA exonuclease activity"/>
    <property type="evidence" value="ECO:0007669"/>
    <property type="project" value="TreeGrafter"/>
</dbReference>
<evidence type="ECO:0000256" key="13">
    <source>
        <dbReference type="RuleBase" id="RU362131"/>
    </source>
</evidence>
<dbReference type="InterPro" id="IPR005135">
    <property type="entry name" value="Endo/exonuclease/phosphatase"/>
</dbReference>
<feature type="site" description="Interaction with DNA substrate" evidence="11">
    <location>
        <position position="302"/>
    </location>
</feature>
<dbReference type="GO" id="GO:0006284">
    <property type="term" value="P:base-excision repair"/>
    <property type="evidence" value="ECO:0007669"/>
    <property type="project" value="TreeGrafter"/>
</dbReference>
<keyword evidence="4 12" id="KW-0863">Zinc-finger</keyword>
<evidence type="ECO:0000259" key="15">
    <source>
        <dbReference type="PROSITE" id="PS51999"/>
    </source>
</evidence>
<gene>
    <name evidence="16" type="ORF">LGLO00237_LOCUS30835</name>
</gene>